<accession>A0A804IL12</accession>
<dbReference type="AlphaFoldDB" id="A0A804IL12"/>
<evidence type="ECO:0000313" key="2">
    <source>
        <dbReference type="EnsemblPlants" id="Ma04_p04580.1"/>
    </source>
</evidence>
<name>A0A804IL12_MUSAM</name>
<organism evidence="2 3">
    <name type="scientific">Musa acuminata subsp. malaccensis</name>
    <name type="common">Wild banana</name>
    <name type="synonym">Musa malaccensis</name>
    <dbReference type="NCBI Taxonomy" id="214687"/>
    <lineage>
        <taxon>Eukaryota</taxon>
        <taxon>Viridiplantae</taxon>
        <taxon>Streptophyta</taxon>
        <taxon>Embryophyta</taxon>
        <taxon>Tracheophyta</taxon>
        <taxon>Spermatophyta</taxon>
        <taxon>Magnoliopsida</taxon>
        <taxon>Liliopsida</taxon>
        <taxon>Zingiberales</taxon>
        <taxon>Musaceae</taxon>
        <taxon>Musa</taxon>
    </lineage>
</organism>
<sequence length="38" mass="4415">MVELVFEDIFTLTRLDPDSKKFDKGKSMLLLKSVNRTV</sequence>
<dbReference type="Gramene" id="Ma04_t04580.1">
    <property type="protein sequence ID" value="Ma04_p04580.1"/>
    <property type="gene ID" value="Ma04_g04580"/>
</dbReference>
<proteinExistence type="predicted"/>
<reference evidence="2" key="2">
    <citation type="submission" date="2021-05" db="UniProtKB">
        <authorList>
            <consortium name="EnsemblPlants"/>
        </authorList>
    </citation>
    <scope>IDENTIFICATION</scope>
    <source>
        <strain evidence="2">subsp. malaccensis</strain>
    </source>
</reference>
<evidence type="ECO:0000313" key="1">
    <source>
        <dbReference type="EMBL" id="CAG1841194.1"/>
    </source>
</evidence>
<evidence type="ECO:0000313" key="3">
    <source>
        <dbReference type="Proteomes" id="UP000012960"/>
    </source>
</evidence>
<dbReference type="EMBL" id="HG996469">
    <property type="protein sequence ID" value="CAG1841194.1"/>
    <property type="molecule type" value="Genomic_DNA"/>
</dbReference>
<dbReference type="EnsemblPlants" id="Ma04_t04580.1">
    <property type="protein sequence ID" value="Ma04_p04580.1"/>
    <property type="gene ID" value="Ma04_g04580"/>
</dbReference>
<gene>
    <name evidence="1" type="ORF">GSMUA_109880.1</name>
</gene>
<dbReference type="Proteomes" id="UP000012960">
    <property type="component" value="Unplaced"/>
</dbReference>
<reference evidence="1" key="1">
    <citation type="submission" date="2021-03" db="EMBL/GenBank/DDBJ databases">
        <authorList>
            <consortium name="Genoscope - CEA"/>
            <person name="William W."/>
        </authorList>
    </citation>
    <scope>NUCLEOTIDE SEQUENCE</scope>
    <source>
        <strain evidence="1">Doubled-haploid Pahang</strain>
    </source>
</reference>
<dbReference type="InParanoid" id="A0A804IL12"/>
<keyword evidence="3" id="KW-1185">Reference proteome</keyword>
<protein>
    <submittedName>
        <fullName evidence="1">(wild Malaysian banana) hypothetical protein</fullName>
    </submittedName>
</protein>